<dbReference type="Pfam" id="PF14253">
    <property type="entry name" value="AbiH"/>
    <property type="match status" value="1"/>
</dbReference>
<reference evidence="1" key="1">
    <citation type="submission" date="2019-10" db="EMBL/GenBank/DDBJ databases">
        <authorList>
            <person name="Ashton P.M."/>
            <person name="Dallman T."/>
            <person name="Nair S."/>
            <person name="De Pinna E."/>
            <person name="Peters T."/>
            <person name="Grant K."/>
        </authorList>
    </citation>
    <scope>NUCLEOTIDE SEQUENCE</scope>
    <source>
        <strain evidence="1">821059</strain>
    </source>
</reference>
<protein>
    <submittedName>
        <fullName evidence="1">Uncharacterized protein</fullName>
    </submittedName>
</protein>
<dbReference type="EMBL" id="AAMGKT010000016">
    <property type="protein sequence ID" value="EDH1111469.1"/>
    <property type="molecule type" value="Genomic_DNA"/>
</dbReference>
<dbReference type="AlphaFoldDB" id="A0A632W5Z4"/>
<proteinExistence type="predicted"/>
<feature type="non-terminal residue" evidence="1">
    <location>
        <position position="1"/>
    </location>
</feature>
<name>A0A632W5Z4_SALET</name>
<comment type="caution">
    <text evidence="1">The sequence shown here is derived from an EMBL/GenBank/DDBJ whole genome shotgun (WGS) entry which is preliminary data.</text>
</comment>
<gene>
    <name evidence="1" type="ORF">GCX84_18235</name>
</gene>
<dbReference type="InterPro" id="IPR025935">
    <property type="entry name" value="AbiH"/>
</dbReference>
<organism evidence="1">
    <name type="scientific">Salmonella enterica I</name>
    <dbReference type="NCBI Taxonomy" id="59201"/>
    <lineage>
        <taxon>Bacteria</taxon>
        <taxon>Pseudomonadati</taxon>
        <taxon>Pseudomonadota</taxon>
        <taxon>Gammaproteobacteria</taxon>
        <taxon>Enterobacterales</taxon>
        <taxon>Enterobacteriaceae</taxon>
        <taxon>Salmonella</taxon>
    </lineage>
</organism>
<sequence>SLKNVDEVIILGHSLAEVDGEYFAEINKSIQENARWIVALYRGEEKSGSLEDYDVRDSNISYVQYEDI</sequence>
<accession>A0A632W5Z4</accession>
<evidence type="ECO:0000313" key="1">
    <source>
        <dbReference type="EMBL" id="EDH1111469.1"/>
    </source>
</evidence>